<dbReference type="Pfam" id="PF08530">
    <property type="entry name" value="PepX_C"/>
    <property type="match status" value="1"/>
</dbReference>
<keyword evidence="1" id="KW-0378">Hydrolase</keyword>
<dbReference type="Gene3D" id="3.40.50.1820">
    <property type="entry name" value="alpha/beta hydrolase"/>
    <property type="match status" value="1"/>
</dbReference>
<dbReference type="Pfam" id="PF02129">
    <property type="entry name" value="Peptidase_S15"/>
    <property type="match status" value="1"/>
</dbReference>
<comment type="caution">
    <text evidence="3">The sequence shown here is derived from an EMBL/GenBank/DDBJ whole genome shotgun (WGS) entry which is preliminary data.</text>
</comment>
<dbReference type="SMART" id="SM00939">
    <property type="entry name" value="PepX_C"/>
    <property type="match status" value="1"/>
</dbReference>
<dbReference type="EMBL" id="ONZP01000332">
    <property type="protein sequence ID" value="SPJ81743.1"/>
    <property type="molecule type" value="Genomic_DNA"/>
</dbReference>
<name>A0AAE8ME04_9HYPO</name>
<dbReference type="Gene3D" id="1.10.3020.10">
    <property type="entry name" value="alpha-amino acid ester hydrolase ( Helical cap domain)"/>
    <property type="match status" value="1"/>
</dbReference>
<reference evidence="3" key="1">
    <citation type="submission" date="2018-03" db="EMBL/GenBank/DDBJ databases">
        <authorList>
            <person name="Guldener U."/>
        </authorList>
    </citation>
    <scope>NUCLEOTIDE SEQUENCE</scope>
</reference>
<evidence type="ECO:0000313" key="4">
    <source>
        <dbReference type="Proteomes" id="UP001187734"/>
    </source>
</evidence>
<accession>A0AAE8ME04</accession>
<dbReference type="InterPro" id="IPR013736">
    <property type="entry name" value="Xaa-Pro_dipept_C"/>
</dbReference>
<evidence type="ECO:0000256" key="1">
    <source>
        <dbReference type="ARBA" id="ARBA00022801"/>
    </source>
</evidence>
<dbReference type="Proteomes" id="UP001187734">
    <property type="component" value="Unassembled WGS sequence"/>
</dbReference>
<dbReference type="SUPFAM" id="SSF49785">
    <property type="entry name" value="Galactose-binding domain-like"/>
    <property type="match status" value="1"/>
</dbReference>
<evidence type="ECO:0000313" key="3">
    <source>
        <dbReference type="EMBL" id="SPJ81743.1"/>
    </source>
</evidence>
<dbReference type="GO" id="GO:0008239">
    <property type="term" value="F:dipeptidyl-peptidase activity"/>
    <property type="evidence" value="ECO:0007669"/>
    <property type="project" value="InterPro"/>
</dbReference>
<dbReference type="InterPro" id="IPR029058">
    <property type="entry name" value="AB_hydrolase_fold"/>
</dbReference>
<dbReference type="InterPro" id="IPR008979">
    <property type="entry name" value="Galactose-bd-like_sf"/>
</dbReference>
<sequence length="549" mass="60746">MGITRSFMGAIADRLAARSLDLPPETCNFDKSELKIPLSDNGPVLAADLYRPVNREPLGTILVRTPYSRGIMMAMGSARIFAARGYQVLLVSSRGTFGSEGSFDGGFSEEQDGHGVVEWMRKQNWYTGSFATLGMSYSGYTQWALLGNPPRDLVTSVIIAGPHDYSKHIWGTGAFNMHHISWSNTIVNQEKGSRFEQYKALYPERYLRSTVNAIPLAKGIDLHFSAIRSAPWLAHAISHPNRDDSSWSPLQHGQALEKATMPILLITGWSDIFLEQTMEQYENFNARNCPVKLLIGPWTHLQLQNKMTMKPVLNWLNCHVADQSSVQTGPAVEVGVMGNGPPQWLALPKWPPSTTSLEFYLDNGGTMRQKPPSSDTKPSCFTFDPLNPTPVLGGPLLVGGGCLDDTALTGRTDTVVFTTDSIAEPMRIMGKPRVELVHSTDCPSVDLFVRLSAVDKQGKSRNITQQYRRLYRTEDFMDIQMDLLDTAFLLNAGFCLRLIIGGGLHPMYSRNVGTGEVSETASVTRTANHTVYHGKYGISKVILPVLKFN</sequence>
<dbReference type="InterPro" id="IPR005674">
    <property type="entry name" value="CocE/Ser_esterase"/>
</dbReference>
<proteinExistence type="predicted"/>
<organism evidence="3 4">
    <name type="scientific">Fusarium torulosum</name>
    <dbReference type="NCBI Taxonomy" id="33205"/>
    <lineage>
        <taxon>Eukaryota</taxon>
        <taxon>Fungi</taxon>
        <taxon>Dikarya</taxon>
        <taxon>Ascomycota</taxon>
        <taxon>Pezizomycotina</taxon>
        <taxon>Sordariomycetes</taxon>
        <taxon>Hypocreomycetidae</taxon>
        <taxon>Hypocreales</taxon>
        <taxon>Nectriaceae</taxon>
        <taxon>Fusarium</taxon>
    </lineage>
</organism>
<dbReference type="SUPFAM" id="SSF53474">
    <property type="entry name" value="alpha/beta-Hydrolases"/>
    <property type="match status" value="1"/>
</dbReference>
<gene>
    <name evidence="3" type="ORF">FTOL_09148</name>
</gene>
<dbReference type="AlphaFoldDB" id="A0AAE8ME04"/>
<keyword evidence="4" id="KW-1185">Reference proteome</keyword>
<protein>
    <recommendedName>
        <fullName evidence="2">Xaa-Pro dipeptidyl-peptidase C-terminal domain-containing protein</fullName>
    </recommendedName>
</protein>
<feature type="domain" description="Xaa-Pro dipeptidyl-peptidase C-terminal" evidence="2">
    <location>
        <begin position="313"/>
        <end position="542"/>
    </location>
</feature>
<dbReference type="Gene3D" id="2.60.120.260">
    <property type="entry name" value="Galactose-binding domain-like"/>
    <property type="match status" value="1"/>
</dbReference>
<dbReference type="InterPro" id="IPR000383">
    <property type="entry name" value="Xaa-Pro-like_dom"/>
</dbReference>
<dbReference type="NCBIfam" id="TIGR00976">
    <property type="entry name" value="CocE_NonD"/>
    <property type="match status" value="1"/>
</dbReference>
<evidence type="ECO:0000259" key="2">
    <source>
        <dbReference type="SMART" id="SM00939"/>
    </source>
</evidence>